<sequence length="83" mass="9463">MYLGATSAFEFTSLVTASSRPDFSYKTSLNPNNASKDSNSTQLMHISLSSNFMIMIHDHDYKILQYPAEWSVMRYDTGCLVKR</sequence>
<comment type="caution">
    <text evidence="1">The sequence shown here is derived from an EMBL/GenBank/DDBJ whole genome shotgun (WGS) entry which is preliminary data.</text>
</comment>
<dbReference type="EMBL" id="JAHXZJ010001864">
    <property type="protein sequence ID" value="KAH0550088.1"/>
    <property type="molecule type" value="Genomic_DNA"/>
</dbReference>
<organism evidence="1 2">
    <name type="scientific">Cotesia glomerata</name>
    <name type="common">Lepidopteran parasitic wasp</name>
    <name type="synonym">Apanteles glomeratus</name>
    <dbReference type="NCBI Taxonomy" id="32391"/>
    <lineage>
        <taxon>Eukaryota</taxon>
        <taxon>Metazoa</taxon>
        <taxon>Ecdysozoa</taxon>
        <taxon>Arthropoda</taxon>
        <taxon>Hexapoda</taxon>
        <taxon>Insecta</taxon>
        <taxon>Pterygota</taxon>
        <taxon>Neoptera</taxon>
        <taxon>Endopterygota</taxon>
        <taxon>Hymenoptera</taxon>
        <taxon>Apocrita</taxon>
        <taxon>Ichneumonoidea</taxon>
        <taxon>Braconidae</taxon>
        <taxon>Microgastrinae</taxon>
        <taxon>Cotesia</taxon>
    </lineage>
</organism>
<keyword evidence="2" id="KW-1185">Reference proteome</keyword>
<evidence type="ECO:0000313" key="2">
    <source>
        <dbReference type="Proteomes" id="UP000826195"/>
    </source>
</evidence>
<accession>A0AAV7IG72</accession>
<dbReference type="AlphaFoldDB" id="A0AAV7IG72"/>
<reference evidence="1 2" key="1">
    <citation type="journal article" date="2021" name="J. Hered.">
        <title>A chromosome-level genome assembly of the parasitoid wasp, Cotesia glomerata (Hymenoptera: Braconidae).</title>
        <authorList>
            <person name="Pinto B.J."/>
            <person name="Weis J.J."/>
            <person name="Gamble T."/>
            <person name="Ode P.J."/>
            <person name="Paul R."/>
            <person name="Zaspel J.M."/>
        </authorList>
    </citation>
    <scope>NUCLEOTIDE SEQUENCE [LARGE SCALE GENOMIC DNA]</scope>
    <source>
        <strain evidence="1">CgM1</strain>
    </source>
</reference>
<gene>
    <name evidence="1" type="ORF">KQX54_017349</name>
</gene>
<dbReference type="Proteomes" id="UP000826195">
    <property type="component" value="Unassembled WGS sequence"/>
</dbReference>
<protein>
    <submittedName>
        <fullName evidence="1">Uncharacterized protein</fullName>
    </submittedName>
</protein>
<evidence type="ECO:0000313" key="1">
    <source>
        <dbReference type="EMBL" id="KAH0550088.1"/>
    </source>
</evidence>
<proteinExistence type="predicted"/>
<name>A0AAV7IG72_COTGL</name>